<protein>
    <submittedName>
        <fullName evidence="4">Nucleoside triphosphatase YtkD</fullName>
    </submittedName>
</protein>
<dbReference type="PROSITE" id="PS51462">
    <property type="entry name" value="NUDIX"/>
    <property type="match status" value="1"/>
</dbReference>
<accession>A0A372LIT5</accession>
<dbReference type="Proteomes" id="UP000262939">
    <property type="component" value="Unassembled WGS sequence"/>
</dbReference>
<feature type="domain" description="Nudix hydrolase" evidence="3">
    <location>
        <begin position="1"/>
        <end position="162"/>
    </location>
</feature>
<dbReference type="NCBIfam" id="TIGR02705">
    <property type="entry name" value="nudix_YtkD"/>
    <property type="match status" value="1"/>
</dbReference>
<sequence>MRKFTDAHGNKVEYSPEWNAFGEADHVLALCRYNSSWVLTNHAGRGLEFPGGKREKGETVEEAAKREIYEETGGITGELLFLGQYKVHSPGGAFIKSIYFAGLEEMVEKENYIETNGPVLMENLPDNMKEEERFSFIMKDEIVPLSLDVLRRTKKGTKGKMDSPCRSC</sequence>
<dbReference type="GO" id="GO:0016787">
    <property type="term" value="F:hydrolase activity"/>
    <property type="evidence" value="ECO:0007669"/>
    <property type="project" value="UniProtKB-KW"/>
</dbReference>
<dbReference type="OrthoDB" id="9131041at2"/>
<dbReference type="InterPro" id="IPR020084">
    <property type="entry name" value="NUDIX_hydrolase_CS"/>
</dbReference>
<dbReference type="EMBL" id="QVTD01000002">
    <property type="protein sequence ID" value="RFU66292.1"/>
    <property type="molecule type" value="Genomic_DNA"/>
</dbReference>
<dbReference type="InterPro" id="IPR015797">
    <property type="entry name" value="NUDIX_hydrolase-like_dom_sf"/>
</dbReference>
<comment type="caution">
    <text evidence="4">The sequence shown here is derived from an EMBL/GenBank/DDBJ whole genome shotgun (WGS) entry which is preliminary data.</text>
</comment>
<evidence type="ECO:0000259" key="3">
    <source>
        <dbReference type="PROSITE" id="PS51462"/>
    </source>
</evidence>
<dbReference type="RefSeq" id="WP_117320815.1">
    <property type="nucleotide sequence ID" value="NZ_QVTD01000002.1"/>
</dbReference>
<keyword evidence="1 2" id="KW-0378">Hydrolase</keyword>
<gene>
    <name evidence="4" type="primary">ytkD</name>
    <name evidence="4" type="ORF">D0466_01590</name>
</gene>
<evidence type="ECO:0000256" key="2">
    <source>
        <dbReference type="RuleBase" id="RU003476"/>
    </source>
</evidence>
<dbReference type="PROSITE" id="PS00893">
    <property type="entry name" value="NUDIX_BOX"/>
    <property type="match status" value="1"/>
</dbReference>
<dbReference type="InterPro" id="IPR000086">
    <property type="entry name" value="NUDIX_hydrolase_dom"/>
</dbReference>
<evidence type="ECO:0000313" key="5">
    <source>
        <dbReference type="Proteomes" id="UP000262939"/>
    </source>
</evidence>
<dbReference type="AlphaFoldDB" id="A0A372LIT5"/>
<dbReference type="InterPro" id="IPR020476">
    <property type="entry name" value="Nudix_hydrolase"/>
</dbReference>
<dbReference type="SUPFAM" id="SSF55811">
    <property type="entry name" value="Nudix"/>
    <property type="match status" value="1"/>
</dbReference>
<dbReference type="Gene3D" id="3.90.79.10">
    <property type="entry name" value="Nucleoside Triphosphate Pyrophosphohydrolase"/>
    <property type="match status" value="1"/>
</dbReference>
<dbReference type="PRINTS" id="PR00502">
    <property type="entry name" value="NUDIXFAMILY"/>
</dbReference>
<proteinExistence type="inferred from homology"/>
<evidence type="ECO:0000313" key="4">
    <source>
        <dbReference type="EMBL" id="RFU66292.1"/>
    </source>
</evidence>
<dbReference type="InterPro" id="IPR014078">
    <property type="entry name" value="Nudix_YtkD"/>
</dbReference>
<dbReference type="CDD" id="cd04665">
    <property type="entry name" value="NUDIX_RppH"/>
    <property type="match status" value="1"/>
</dbReference>
<comment type="similarity">
    <text evidence="2">Belongs to the Nudix hydrolase family.</text>
</comment>
<reference evidence="4 5" key="1">
    <citation type="submission" date="2018-08" db="EMBL/GenBank/DDBJ databases">
        <title>Bacillus chawlae sp. nov., Bacillus glennii sp. nov., and Bacillus saganii sp. nov. Isolated from the Vehicle Assembly Building at Kennedy Space Center where the Viking Spacecraft were Assembled.</title>
        <authorList>
            <person name="Seuylemezian A."/>
            <person name="Vaishampayan P."/>
        </authorList>
    </citation>
    <scope>NUCLEOTIDE SEQUENCE [LARGE SCALE GENOMIC DNA]</scope>
    <source>
        <strain evidence="4 5">V44-8</strain>
    </source>
</reference>
<organism evidence="4 5">
    <name type="scientific">Peribacillus glennii</name>
    <dbReference type="NCBI Taxonomy" id="2303991"/>
    <lineage>
        <taxon>Bacteria</taxon>
        <taxon>Bacillati</taxon>
        <taxon>Bacillota</taxon>
        <taxon>Bacilli</taxon>
        <taxon>Bacillales</taxon>
        <taxon>Bacillaceae</taxon>
        <taxon>Peribacillus</taxon>
    </lineage>
</organism>
<keyword evidence="5" id="KW-1185">Reference proteome</keyword>
<name>A0A372LIT5_9BACI</name>
<evidence type="ECO:0000256" key="1">
    <source>
        <dbReference type="ARBA" id="ARBA00022801"/>
    </source>
</evidence>
<dbReference type="Pfam" id="PF00293">
    <property type="entry name" value="NUDIX"/>
    <property type="match status" value="1"/>
</dbReference>